<feature type="region of interest" description="Disordered" evidence="1">
    <location>
        <begin position="15"/>
        <end position="54"/>
    </location>
</feature>
<sequence length="89" mass="9754">MLFLTVFLVDCSDNNDRADDNTDVNSNNEIEAEFGNDNTIEEVNNSDSSDSNEGLFEVTEEEQIDLNIGDTAVVQTSIGTYELIVDGAE</sequence>
<evidence type="ECO:0000313" key="2">
    <source>
        <dbReference type="EMBL" id="UUI01423.1"/>
    </source>
</evidence>
<evidence type="ECO:0000256" key="1">
    <source>
        <dbReference type="SAM" id="MobiDB-lite"/>
    </source>
</evidence>
<gene>
    <name evidence="2" type="ORF">NP439_15335</name>
</gene>
<reference evidence="2" key="1">
    <citation type="submission" date="2022-07" db="EMBL/GenBank/DDBJ databases">
        <title>FELIX.</title>
        <authorList>
            <person name="Wan K.H."/>
            <person name="Park S."/>
            <person name="Lawrence Q."/>
            <person name="Eichenberger J.P."/>
            <person name="Booth B.W."/>
            <person name="Piaggio A.J."/>
            <person name="Chandler J.C."/>
            <person name="Franklin A.B."/>
            <person name="Celniker S.E."/>
        </authorList>
    </citation>
    <scope>NUCLEOTIDE SEQUENCE</scope>
    <source>
        <strain evidence="2">QA-1986 374</strain>
    </source>
</reference>
<protein>
    <submittedName>
        <fullName evidence="2">Uncharacterized protein</fullName>
    </submittedName>
</protein>
<evidence type="ECO:0000313" key="3">
    <source>
        <dbReference type="Proteomes" id="UP001059773"/>
    </source>
</evidence>
<dbReference type="EMBL" id="CP101914">
    <property type="protein sequence ID" value="UUI01423.1"/>
    <property type="molecule type" value="Genomic_DNA"/>
</dbReference>
<proteinExistence type="predicted"/>
<dbReference type="Proteomes" id="UP001059773">
    <property type="component" value="Chromosome"/>
</dbReference>
<organism evidence="2 3">
    <name type="scientific">Oceanobacillus jeddahense</name>
    <dbReference type="NCBI Taxonomy" id="1462527"/>
    <lineage>
        <taxon>Bacteria</taxon>
        <taxon>Bacillati</taxon>
        <taxon>Bacillota</taxon>
        <taxon>Bacilli</taxon>
        <taxon>Bacillales</taxon>
        <taxon>Bacillaceae</taxon>
        <taxon>Oceanobacillus</taxon>
    </lineage>
</organism>
<name>A0ABY5JMA3_9BACI</name>
<keyword evidence="3" id="KW-1185">Reference proteome</keyword>
<dbReference type="RefSeq" id="WP_256706818.1">
    <property type="nucleotide sequence ID" value="NZ_CP101914.1"/>
</dbReference>
<accession>A0ABY5JMA3</accession>